<dbReference type="InterPro" id="IPR036396">
    <property type="entry name" value="Cyt_P450_sf"/>
</dbReference>
<keyword evidence="12 15" id="KW-0472">Membrane</keyword>
<keyword evidence="8 15" id="KW-1133">Transmembrane helix</keyword>
<keyword evidence="5 13" id="KW-0349">Heme</keyword>
<dbReference type="InterPro" id="IPR002401">
    <property type="entry name" value="Cyt_P450_E_grp-I"/>
</dbReference>
<dbReference type="PANTHER" id="PTHR46300">
    <property type="entry name" value="P450, PUTATIVE (EUROFUNG)-RELATED-RELATED"/>
    <property type="match status" value="1"/>
</dbReference>
<dbReference type="PROSITE" id="PS00086">
    <property type="entry name" value="CYTOCHROME_P450"/>
    <property type="match status" value="1"/>
</dbReference>
<sequence>MPYYSISSAIGLVLLVPISVVALNIISRLVHSRRERKGLPLPPGPTPIPLLGNALSVNIEEPWKTYTTWKAAHGECEVLYARLLDQEFVVLNSQSDAVELLEKRSQIYSDRPFIATSEPYGFRFIFAFQGYNDHWRLCRRIFHQTFRADTVLTFRPMQLRRARQMIVNIIDDPNRYASHYSTFASAVALSAVYGYEPNPRNDPMVHIVDRFIQAALPATTPERAILFKMFPFLWRIPDWVPGSSLKREAKTSCEWAVKTAETPYQYAQKRTVSPPRHPTLSMVSDHIARMQKYDEPYRSDYTSALKNASSTAVIGMCLFMHITSSTIRMFTLAMVQNPHVWKRAQAEIDVVLGMGRLPNFEDRPLLPYVEAVLRETQRWQPVIPLGVPHATSGSDIYKGFYIPKGMSCVCTMILSAMTRDEARYPNAEQFTPERFLTPAGTLTDDNPAEYSFGFGRRICPGRYTGDASVWSAIATMLAALEFTHATDAEGNDIMFEPKYANGLARHPEAFPCRISPRSHISKTSLERIFLTGG</sequence>
<keyword evidence="7 13" id="KW-0479">Metal-binding</keyword>
<evidence type="ECO:0000256" key="9">
    <source>
        <dbReference type="ARBA" id="ARBA00023002"/>
    </source>
</evidence>
<evidence type="ECO:0000313" key="16">
    <source>
        <dbReference type="EMBL" id="KIJ08220.1"/>
    </source>
</evidence>
<evidence type="ECO:0000256" key="4">
    <source>
        <dbReference type="ARBA" id="ARBA00010617"/>
    </source>
</evidence>
<comment type="subcellular location">
    <subcellularLocation>
        <location evidence="2">Membrane</location>
        <topology evidence="2">Single-pass membrane protein</topology>
    </subcellularLocation>
</comment>
<dbReference type="SUPFAM" id="SSF48264">
    <property type="entry name" value="Cytochrome P450"/>
    <property type="match status" value="1"/>
</dbReference>
<comment type="cofactor">
    <cofactor evidence="1 13">
        <name>heme</name>
        <dbReference type="ChEBI" id="CHEBI:30413"/>
    </cofactor>
</comment>
<evidence type="ECO:0000256" key="12">
    <source>
        <dbReference type="ARBA" id="ARBA00023136"/>
    </source>
</evidence>
<evidence type="ECO:0000256" key="11">
    <source>
        <dbReference type="ARBA" id="ARBA00023033"/>
    </source>
</evidence>
<protein>
    <recommendedName>
        <fullName evidence="18">Cytochrome P450</fullName>
    </recommendedName>
</protein>
<feature type="binding site" description="axial binding residue" evidence="13">
    <location>
        <position position="459"/>
    </location>
    <ligand>
        <name>heme</name>
        <dbReference type="ChEBI" id="CHEBI:30413"/>
    </ligand>
    <ligandPart>
        <name>Fe</name>
        <dbReference type="ChEBI" id="CHEBI:18248"/>
    </ligandPart>
</feature>
<comment type="similarity">
    <text evidence="4 14">Belongs to the cytochrome P450 family.</text>
</comment>
<keyword evidence="9 14" id="KW-0560">Oxidoreductase</keyword>
<dbReference type="EMBL" id="KN819673">
    <property type="protein sequence ID" value="KIJ08220.1"/>
    <property type="molecule type" value="Genomic_DNA"/>
</dbReference>
<feature type="transmembrane region" description="Helical" evidence="15">
    <location>
        <begin position="6"/>
        <end position="26"/>
    </location>
</feature>
<dbReference type="InterPro" id="IPR001128">
    <property type="entry name" value="Cyt_P450"/>
</dbReference>
<dbReference type="GO" id="GO:0005506">
    <property type="term" value="F:iron ion binding"/>
    <property type="evidence" value="ECO:0007669"/>
    <property type="project" value="InterPro"/>
</dbReference>
<dbReference type="InterPro" id="IPR017972">
    <property type="entry name" value="Cyt_P450_CS"/>
</dbReference>
<evidence type="ECO:0000256" key="5">
    <source>
        <dbReference type="ARBA" id="ARBA00022617"/>
    </source>
</evidence>
<dbReference type="CDD" id="cd11065">
    <property type="entry name" value="CYP64-like"/>
    <property type="match status" value="1"/>
</dbReference>
<dbReference type="Proteomes" id="UP000053647">
    <property type="component" value="Unassembled WGS sequence"/>
</dbReference>
<dbReference type="GO" id="GO:0004497">
    <property type="term" value="F:monooxygenase activity"/>
    <property type="evidence" value="ECO:0007669"/>
    <property type="project" value="UniProtKB-KW"/>
</dbReference>
<reference evidence="17" key="2">
    <citation type="submission" date="2015-01" db="EMBL/GenBank/DDBJ databases">
        <title>Evolutionary Origins and Diversification of the Mycorrhizal Mutualists.</title>
        <authorList>
            <consortium name="DOE Joint Genome Institute"/>
            <consortium name="Mycorrhizal Genomics Consortium"/>
            <person name="Kohler A."/>
            <person name="Kuo A."/>
            <person name="Nagy L.G."/>
            <person name="Floudas D."/>
            <person name="Copeland A."/>
            <person name="Barry K.W."/>
            <person name="Cichocki N."/>
            <person name="Veneault-Fourrey C."/>
            <person name="LaButti K."/>
            <person name="Lindquist E.A."/>
            <person name="Lipzen A."/>
            <person name="Lundell T."/>
            <person name="Morin E."/>
            <person name="Murat C."/>
            <person name="Riley R."/>
            <person name="Ohm R."/>
            <person name="Sun H."/>
            <person name="Tunlid A."/>
            <person name="Henrissat B."/>
            <person name="Grigoriev I.V."/>
            <person name="Hibbett D.S."/>
            <person name="Martin F."/>
        </authorList>
    </citation>
    <scope>NUCLEOTIDE SEQUENCE [LARGE SCALE GENOMIC DNA]</scope>
    <source>
        <strain evidence="17">ATCC 200175</strain>
    </source>
</reference>
<evidence type="ECO:0000256" key="14">
    <source>
        <dbReference type="RuleBase" id="RU000461"/>
    </source>
</evidence>
<keyword evidence="6 15" id="KW-0812">Transmembrane</keyword>
<comment type="pathway">
    <text evidence="3">Secondary metabolite biosynthesis.</text>
</comment>
<dbReference type="InterPro" id="IPR050364">
    <property type="entry name" value="Cytochrome_P450_fung"/>
</dbReference>
<evidence type="ECO:0000256" key="8">
    <source>
        <dbReference type="ARBA" id="ARBA00022989"/>
    </source>
</evidence>
<dbReference type="PRINTS" id="PR00463">
    <property type="entry name" value="EP450I"/>
</dbReference>
<dbReference type="PANTHER" id="PTHR46300:SF2">
    <property type="entry name" value="CYTOCHROME P450 MONOOXYGENASE ALNH-RELATED"/>
    <property type="match status" value="1"/>
</dbReference>
<evidence type="ECO:0000256" key="3">
    <source>
        <dbReference type="ARBA" id="ARBA00005179"/>
    </source>
</evidence>
<evidence type="ECO:0008006" key="18">
    <source>
        <dbReference type="Google" id="ProtNLM"/>
    </source>
</evidence>
<evidence type="ECO:0000256" key="1">
    <source>
        <dbReference type="ARBA" id="ARBA00001971"/>
    </source>
</evidence>
<dbReference type="GO" id="GO:0020037">
    <property type="term" value="F:heme binding"/>
    <property type="evidence" value="ECO:0007669"/>
    <property type="project" value="InterPro"/>
</dbReference>
<dbReference type="Pfam" id="PF00067">
    <property type="entry name" value="p450"/>
    <property type="match status" value="1"/>
</dbReference>
<evidence type="ECO:0000256" key="7">
    <source>
        <dbReference type="ARBA" id="ARBA00022723"/>
    </source>
</evidence>
<evidence type="ECO:0000256" key="13">
    <source>
        <dbReference type="PIRSR" id="PIRSR602401-1"/>
    </source>
</evidence>
<reference evidence="16 17" key="1">
    <citation type="submission" date="2014-06" db="EMBL/GenBank/DDBJ databases">
        <authorList>
            <consortium name="DOE Joint Genome Institute"/>
            <person name="Kuo A."/>
            <person name="Kohler A."/>
            <person name="Nagy L.G."/>
            <person name="Floudas D."/>
            <person name="Copeland A."/>
            <person name="Barry K.W."/>
            <person name="Cichocki N."/>
            <person name="Veneault-Fourrey C."/>
            <person name="LaButti K."/>
            <person name="Lindquist E.A."/>
            <person name="Lipzen A."/>
            <person name="Lundell T."/>
            <person name="Morin E."/>
            <person name="Murat C."/>
            <person name="Sun H."/>
            <person name="Tunlid A."/>
            <person name="Henrissat B."/>
            <person name="Grigoriev I.V."/>
            <person name="Hibbett D.S."/>
            <person name="Martin F."/>
            <person name="Nordberg H.P."/>
            <person name="Cantor M.N."/>
            <person name="Hua S.X."/>
        </authorList>
    </citation>
    <scope>NUCLEOTIDE SEQUENCE [LARGE SCALE GENOMIC DNA]</scope>
    <source>
        <strain evidence="16 17">ATCC 200175</strain>
    </source>
</reference>
<dbReference type="AlphaFoldDB" id="A0A0C9SYK8"/>
<evidence type="ECO:0000256" key="10">
    <source>
        <dbReference type="ARBA" id="ARBA00023004"/>
    </source>
</evidence>
<keyword evidence="17" id="KW-1185">Reference proteome</keyword>
<organism evidence="16 17">
    <name type="scientific">Paxillus involutus ATCC 200175</name>
    <dbReference type="NCBI Taxonomy" id="664439"/>
    <lineage>
        <taxon>Eukaryota</taxon>
        <taxon>Fungi</taxon>
        <taxon>Dikarya</taxon>
        <taxon>Basidiomycota</taxon>
        <taxon>Agaricomycotina</taxon>
        <taxon>Agaricomycetes</taxon>
        <taxon>Agaricomycetidae</taxon>
        <taxon>Boletales</taxon>
        <taxon>Paxilineae</taxon>
        <taxon>Paxillaceae</taxon>
        <taxon>Paxillus</taxon>
    </lineage>
</organism>
<proteinExistence type="inferred from homology"/>
<accession>A0A0C9SYK8</accession>
<dbReference type="GO" id="GO:0016705">
    <property type="term" value="F:oxidoreductase activity, acting on paired donors, with incorporation or reduction of molecular oxygen"/>
    <property type="evidence" value="ECO:0007669"/>
    <property type="project" value="InterPro"/>
</dbReference>
<evidence type="ECO:0000256" key="6">
    <source>
        <dbReference type="ARBA" id="ARBA00022692"/>
    </source>
</evidence>
<keyword evidence="11 14" id="KW-0503">Monooxygenase</keyword>
<evidence type="ECO:0000256" key="15">
    <source>
        <dbReference type="SAM" id="Phobius"/>
    </source>
</evidence>
<evidence type="ECO:0000256" key="2">
    <source>
        <dbReference type="ARBA" id="ARBA00004167"/>
    </source>
</evidence>
<dbReference type="Gene3D" id="1.10.630.10">
    <property type="entry name" value="Cytochrome P450"/>
    <property type="match status" value="1"/>
</dbReference>
<name>A0A0C9SYK8_PAXIN</name>
<dbReference type="HOGENOM" id="CLU_001570_2_3_1"/>
<dbReference type="OrthoDB" id="2789670at2759"/>
<evidence type="ECO:0000313" key="17">
    <source>
        <dbReference type="Proteomes" id="UP000053647"/>
    </source>
</evidence>
<dbReference type="GO" id="GO:0016020">
    <property type="term" value="C:membrane"/>
    <property type="evidence" value="ECO:0007669"/>
    <property type="project" value="UniProtKB-SubCell"/>
</dbReference>
<keyword evidence="10 13" id="KW-0408">Iron</keyword>
<gene>
    <name evidence="16" type="ORF">PAXINDRAFT_120485</name>
</gene>